<proteinExistence type="predicted"/>
<dbReference type="AlphaFoldDB" id="A0ABD2WTW4"/>
<keyword evidence="2" id="KW-1185">Reference proteome</keyword>
<reference evidence="1 2" key="1">
    <citation type="journal article" date="2024" name="bioRxiv">
        <title>A reference genome for Trichogramma kaykai: A tiny desert-dwelling parasitoid wasp with competing sex-ratio distorters.</title>
        <authorList>
            <person name="Culotta J."/>
            <person name="Lindsey A.R."/>
        </authorList>
    </citation>
    <scope>NUCLEOTIDE SEQUENCE [LARGE SCALE GENOMIC DNA]</scope>
    <source>
        <strain evidence="1 2">KSX58</strain>
    </source>
</reference>
<accession>A0ABD2WTW4</accession>
<comment type="caution">
    <text evidence="1">The sequence shown here is derived from an EMBL/GenBank/DDBJ whole genome shotgun (WGS) entry which is preliminary data.</text>
</comment>
<evidence type="ECO:0000313" key="1">
    <source>
        <dbReference type="EMBL" id="KAL3396305.1"/>
    </source>
</evidence>
<dbReference type="Proteomes" id="UP001627154">
    <property type="component" value="Unassembled WGS sequence"/>
</dbReference>
<gene>
    <name evidence="1" type="ORF">TKK_009720</name>
</gene>
<sequence length="132" mass="14569">MYARQQPYIVTGARCAFSFISEFPKSSQRSNTRSTNFALCSKYQLINTSDSFLFFCNAVASARFSVASNNIIGVATKHVSSRSSSLGTHDFEPRDDSADYARILHACSSVHAHKCSQPFVYNRASSSYCSVP</sequence>
<organism evidence="1 2">
    <name type="scientific">Trichogramma kaykai</name>
    <dbReference type="NCBI Taxonomy" id="54128"/>
    <lineage>
        <taxon>Eukaryota</taxon>
        <taxon>Metazoa</taxon>
        <taxon>Ecdysozoa</taxon>
        <taxon>Arthropoda</taxon>
        <taxon>Hexapoda</taxon>
        <taxon>Insecta</taxon>
        <taxon>Pterygota</taxon>
        <taxon>Neoptera</taxon>
        <taxon>Endopterygota</taxon>
        <taxon>Hymenoptera</taxon>
        <taxon>Apocrita</taxon>
        <taxon>Proctotrupomorpha</taxon>
        <taxon>Chalcidoidea</taxon>
        <taxon>Trichogrammatidae</taxon>
        <taxon>Trichogramma</taxon>
    </lineage>
</organism>
<dbReference type="EMBL" id="JBJJXI010000072">
    <property type="protein sequence ID" value="KAL3396305.1"/>
    <property type="molecule type" value="Genomic_DNA"/>
</dbReference>
<evidence type="ECO:0000313" key="2">
    <source>
        <dbReference type="Proteomes" id="UP001627154"/>
    </source>
</evidence>
<protein>
    <submittedName>
        <fullName evidence="1">Uncharacterized protein</fullName>
    </submittedName>
</protein>
<name>A0ABD2WTW4_9HYME</name>